<feature type="transmembrane region" description="Helical" evidence="1">
    <location>
        <begin position="60"/>
        <end position="79"/>
    </location>
</feature>
<sequence>MREAVDMTNVVEREPDLAQPWAPHRKRIYLAVAVFTSVVFVGMTLGVAVDLIPPTFTSDVVANLLFGIPVILLPLVLFWDAPGENRTRLDKAAELTLFYLPYTAFSQIGYELMFLIGHPLGWWTPTTDPGLKWLWWQYGLADTRYASGNPWTFALEVVGVATGIIVIVMWTRLVRRSLSTESRIRALWIAFAGIAVLMSSTAVYFLSEVGAGFNDIGQGAFGLWFKFIGENIPFIVLPPLVLFAIHLQIDFLTRQAGPRVAAGQSPKAATASS</sequence>
<dbReference type="AlphaFoldDB" id="G8RS34"/>
<dbReference type="HOGENOM" id="CLU_1097639_0_0_11"/>
<dbReference type="STRING" id="710685.MycrhN_3471"/>
<dbReference type="GO" id="GO:0016126">
    <property type="term" value="P:sterol biosynthetic process"/>
    <property type="evidence" value="ECO:0007669"/>
    <property type="project" value="TreeGrafter"/>
</dbReference>
<reference evidence="2 3" key="1">
    <citation type="submission" date="2011-12" db="EMBL/GenBank/DDBJ databases">
        <title>Complete sequence of Mycobacterium rhodesiae NBB3.</title>
        <authorList>
            <consortium name="US DOE Joint Genome Institute"/>
            <person name="Lucas S."/>
            <person name="Han J."/>
            <person name="Lapidus A."/>
            <person name="Cheng J.-F."/>
            <person name="Goodwin L."/>
            <person name="Pitluck S."/>
            <person name="Peters L."/>
            <person name="Mikhailova N."/>
            <person name="Gu W."/>
            <person name="Detter J.C."/>
            <person name="Han C."/>
            <person name="Tapia R."/>
            <person name="Land M."/>
            <person name="Hauser L."/>
            <person name="Kyrpides N."/>
            <person name="Ivanova N."/>
            <person name="Pagani I."/>
            <person name="Mattes T."/>
            <person name="Holmes A."/>
            <person name="Rutledge P."/>
            <person name="Paulsen I."/>
            <person name="Coleman N."/>
            <person name="Woyke T."/>
        </authorList>
    </citation>
    <scope>NUCLEOTIDE SEQUENCE [LARGE SCALE GENOMIC DNA]</scope>
    <source>
        <strain evidence="2 3">NBB3</strain>
    </source>
</reference>
<feature type="transmembrane region" description="Helical" evidence="1">
    <location>
        <begin position="153"/>
        <end position="174"/>
    </location>
</feature>
<gene>
    <name evidence="2" type="ordered locus">MycrhN_3471</name>
</gene>
<feature type="transmembrane region" description="Helical" evidence="1">
    <location>
        <begin position="227"/>
        <end position="249"/>
    </location>
</feature>
<dbReference type="EMBL" id="CP003169">
    <property type="protein sequence ID" value="AEV73991.1"/>
    <property type="molecule type" value="Genomic_DNA"/>
</dbReference>
<dbReference type="Proteomes" id="UP000005442">
    <property type="component" value="Chromosome"/>
</dbReference>
<dbReference type="GO" id="GO:0004769">
    <property type="term" value="F:steroid Delta-isomerase activity"/>
    <property type="evidence" value="ECO:0007669"/>
    <property type="project" value="TreeGrafter"/>
</dbReference>
<dbReference type="GO" id="GO:0016020">
    <property type="term" value="C:membrane"/>
    <property type="evidence" value="ECO:0007669"/>
    <property type="project" value="InterPro"/>
</dbReference>
<dbReference type="GO" id="GO:0000247">
    <property type="term" value="F:C-8 sterol isomerase activity"/>
    <property type="evidence" value="ECO:0007669"/>
    <property type="project" value="TreeGrafter"/>
</dbReference>
<dbReference type="GO" id="GO:0047750">
    <property type="term" value="F:cholestenol delta-isomerase activity"/>
    <property type="evidence" value="ECO:0007669"/>
    <property type="project" value="InterPro"/>
</dbReference>
<accession>G8RS34</accession>
<feature type="transmembrane region" description="Helical" evidence="1">
    <location>
        <begin position="28"/>
        <end position="48"/>
    </location>
</feature>
<dbReference type="eggNOG" id="ENOG5031E3D">
    <property type="taxonomic scope" value="Bacteria"/>
</dbReference>
<feature type="transmembrane region" description="Helical" evidence="1">
    <location>
        <begin position="99"/>
        <end position="123"/>
    </location>
</feature>
<dbReference type="PANTHER" id="PTHR14207">
    <property type="entry name" value="STEROL ISOMERASE"/>
    <property type="match status" value="1"/>
</dbReference>
<dbReference type="OrthoDB" id="4707159at2"/>
<dbReference type="PATRIC" id="fig|710685.3.peg.3477"/>
<name>G8RS34_MYCRN</name>
<dbReference type="KEGG" id="mrh:MycrhN_3471"/>
<protein>
    <submittedName>
        <fullName evidence="2">Emopamil binding protein</fullName>
    </submittedName>
</protein>
<keyword evidence="3" id="KW-1185">Reference proteome</keyword>
<keyword evidence="1" id="KW-0472">Membrane</keyword>
<feature type="transmembrane region" description="Helical" evidence="1">
    <location>
        <begin position="186"/>
        <end position="207"/>
    </location>
</feature>
<keyword evidence="1" id="KW-1133">Transmembrane helix</keyword>
<dbReference type="InterPro" id="IPR007905">
    <property type="entry name" value="EBP"/>
</dbReference>
<dbReference type="PANTHER" id="PTHR14207:SF0">
    <property type="entry name" value="3-BETA-HYDROXYSTEROID-DELTA(8),DELTA(7)-ISOMERASE"/>
    <property type="match status" value="1"/>
</dbReference>
<keyword evidence="1" id="KW-0812">Transmembrane</keyword>
<evidence type="ECO:0000313" key="2">
    <source>
        <dbReference type="EMBL" id="AEV73991.1"/>
    </source>
</evidence>
<evidence type="ECO:0000313" key="3">
    <source>
        <dbReference type="Proteomes" id="UP000005442"/>
    </source>
</evidence>
<organism evidence="2 3">
    <name type="scientific">Mycolicibacterium rhodesiae (strain NBB3)</name>
    <name type="common">Mycobacterium rhodesiae</name>
    <dbReference type="NCBI Taxonomy" id="710685"/>
    <lineage>
        <taxon>Bacteria</taxon>
        <taxon>Bacillati</taxon>
        <taxon>Actinomycetota</taxon>
        <taxon>Actinomycetes</taxon>
        <taxon>Mycobacteriales</taxon>
        <taxon>Mycobacteriaceae</taxon>
        <taxon>Mycolicibacterium</taxon>
    </lineage>
</organism>
<evidence type="ECO:0000256" key="1">
    <source>
        <dbReference type="SAM" id="Phobius"/>
    </source>
</evidence>
<proteinExistence type="predicted"/>